<dbReference type="Pfam" id="PF13280">
    <property type="entry name" value="WYL"/>
    <property type="match status" value="1"/>
</dbReference>
<feature type="domain" description="HTH deoR-type" evidence="3">
    <location>
        <begin position="4"/>
        <end position="63"/>
    </location>
</feature>
<evidence type="ECO:0000313" key="5">
    <source>
        <dbReference type="Proteomes" id="UP000317982"/>
    </source>
</evidence>
<dbReference type="EMBL" id="VIRS01000003">
    <property type="protein sequence ID" value="TQS45893.1"/>
    <property type="molecule type" value="Genomic_DNA"/>
</dbReference>
<gene>
    <name evidence="4" type="ORF">FL583_05155</name>
</gene>
<dbReference type="InParanoid" id="A0A545AX34"/>
<accession>A0A545AX34</accession>
<dbReference type="OrthoDB" id="3616433at2"/>
<dbReference type="InterPro" id="IPR028349">
    <property type="entry name" value="PafC-like"/>
</dbReference>
<dbReference type="InterPro" id="IPR013196">
    <property type="entry name" value="HTH_11"/>
</dbReference>
<dbReference type="InterPro" id="IPR057727">
    <property type="entry name" value="WCX_dom"/>
</dbReference>
<comment type="caution">
    <text evidence="4">The sequence shown here is derived from an EMBL/GenBank/DDBJ whole genome shotgun (WGS) entry which is preliminary data.</text>
</comment>
<dbReference type="InterPro" id="IPR051534">
    <property type="entry name" value="CBASS_pafABC_assoc_protein"/>
</dbReference>
<dbReference type="RefSeq" id="WP_142703300.1">
    <property type="nucleotide sequence ID" value="NZ_VIRS01000003.1"/>
</dbReference>
<keyword evidence="2" id="KW-0804">Transcription</keyword>
<organism evidence="4 5">
    <name type="scientific">Cryptosporangium phraense</name>
    <dbReference type="NCBI Taxonomy" id="2593070"/>
    <lineage>
        <taxon>Bacteria</taxon>
        <taxon>Bacillati</taxon>
        <taxon>Actinomycetota</taxon>
        <taxon>Actinomycetes</taxon>
        <taxon>Cryptosporangiales</taxon>
        <taxon>Cryptosporangiaceae</taxon>
        <taxon>Cryptosporangium</taxon>
    </lineage>
</organism>
<dbReference type="InterPro" id="IPR001034">
    <property type="entry name" value="DeoR_HTH"/>
</dbReference>
<dbReference type="Pfam" id="PF25583">
    <property type="entry name" value="WCX"/>
    <property type="match status" value="1"/>
</dbReference>
<name>A0A545AX34_9ACTN</name>
<dbReference type="GO" id="GO:0003700">
    <property type="term" value="F:DNA-binding transcription factor activity"/>
    <property type="evidence" value="ECO:0007669"/>
    <property type="project" value="InterPro"/>
</dbReference>
<dbReference type="Pfam" id="PF08279">
    <property type="entry name" value="HTH_11"/>
    <property type="match status" value="1"/>
</dbReference>
<evidence type="ECO:0000313" key="4">
    <source>
        <dbReference type="EMBL" id="TQS45893.1"/>
    </source>
</evidence>
<protein>
    <submittedName>
        <fullName evidence="4">WYL domain-containing protein</fullName>
    </submittedName>
</protein>
<evidence type="ECO:0000256" key="2">
    <source>
        <dbReference type="ARBA" id="ARBA00023163"/>
    </source>
</evidence>
<dbReference type="PANTHER" id="PTHR34580">
    <property type="match status" value="1"/>
</dbReference>
<reference evidence="4 5" key="1">
    <citation type="submission" date="2019-07" db="EMBL/GenBank/DDBJ databases">
        <title>Cryptosporangium phraense sp. nov., isolated from plant litter.</title>
        <authorList>
            <person name="Suriyachadkun C."/>
        </authorList>
    </citation>
    <scope>NUCLEOTIDE SEQUENCE [LARGE SCALE GENOMIC DNA]</scope>
    <source>
        <strain evidence="4 5">A-T 5661</strain>
    </source>
</reference>
<dbReference type="Proteomes" id="UP000317982">
    <property type="component" value="Unassembled WGS sequence"/>
</dbReference>
<sequence>MARPTARVLALLELLQAGGTHTVADLAERLEVDKRTVRRYVEHLRELDIPVDAVRGRYGGYRLARHYRMPPLMLTDEEALAVVWALLFDRHSEAGPASSLAVDNAMAKVRRVLPDSLARRIDAVLQTVDFTGVRSVSGRDHATANQSGNRDGRTLLDLAEAARDRRLVAFDYQPRQGRWAQRQVQSHGVVAHRGLLYLTGFDVDRQGLRTFRLDRMAGLQVRSVTFAAPADVDPVAQVVGPLTAAPWRHDVSVLINADMAYVQTRIPDTLASVTPAADATRGDGWLRVFLRAEHLEWVAGTLAALDRPFVIEQPPELHDVVRELGRRLIEGAVDRSDHR</sequence>
<dbReference type="InterPro" id="IPR036390">
    <property type="entry name" value="WH_DNA-bd_sf"/>
</dbReference>
<dbReference type="Gene3D" id="1.10.10.10">
    <property type="entry name" value="Winged helix-like DNA-binding domain superfamily/Winged helix DNA-binding domain"/>
    <property type="match status" value="1"/>
</dbReference>
<dbReference type="SUPFAM" id="SSF46785">
    <property type="entry name" value="Winged helix' DNA-binding domain"/>
    <property type="match status" value="1"/>
</dbReference>
<evidence type="ECO:0000256" key="1">
    <source>
        <dbReference type="ARBA" id="ARBA00023015"/>
    </source>
</evidence>
<dbReference type="PROSITE" id="PS51000">
    <property type="entry name" value="HTH_DEOR_2"/>
    <property type="match status" value="1"/>
</dbReference>
<keyword evidence="1" id="KW-0805">Transcription regulation</keyword>
<evidence type="ECO:0000259" key="3">
    <source>
        <dbReference type="PROSITE" id="PS51000"/>
    </source>
</evidence>
<dbReference type="AlphaFoldDB" id="A0A545AX34"/>
<dbReference type="PANTHER" id="PTHR34580:SF3">
    <property type="entry name" value="PROTEIN PAFB"/>
    <property type="match status" value="1"/>
</dbReference>
<dbReference type="InterPro" id="IPR036388">
    <property type="entry name" value="WH-like_DNA-bd_sf"/>
</dbReference>
<keyword evidence="5" id="KW-1185">Reference proteome</keyword>
<proteinExistence type="predicted"/>
<dbReference type="PROSITE" id="PS52050">
    <property type="entry name" value="WYL"/>
    <property type="match status" value="1"/>
</dbReference>
<dbReference type="InterPro" id="IPR026881">
    <property type="entry name" value="WYL_dom"/>
</dbReference>
<dbReference type="PIRSF" id="PIRSF016838">
    <property type="entry name" value="PafC"/>
    <property type="match status" value="1"/>
</dbReference>